<keyword evidence="4" id="KW-1185">Reference proteome</keyword>
<feature type="domain" description="Tail sheath protein subtilisin-like" evidence="2">
    <location>
        <begin position="215"/>
        <end position="375"/>
    </location>
</feature>
<name>A0ABQ0P0I3_9PROT</name>
<proteinExistence type="inferred from homology"/>
<accession>A0ABQ0P0I3</accession>
<comment type="caution">
    <text evidence="3">The sequence shown here is derived from an EMBL/GenBank/DDBJ whole genome shotgun (WGS) entry which is preliminary data.</text>
</comment>
<comment type="similarity">
    <text evidence="1">Belongs to the myoviridae tail sheath protein family.</text>
</comment>
<dbReference type="InterPro" id="IPR007067">
    <property type="entry name" value="Tail_sheath"/>
</dbReference>
<evidence type="ECO:0000256" key="1">
    <source>
        <dbReference type="ARBA" id="ARBA00008005"/>
    </source>
</evidence>
<dbReference type="PIRSF" id="PIRSF007349">
    <property type="entry name" value="Tsp_L"/>
    <property type="match status" value="1"/>
</dbReference>
<evidence type="ECO:0000313" key="4">
    <source>
        <dbReference type="Proteomes" id="UP001062901"/>
    </source>
</evidence>
<sequence length="498" mass="52320">MSSAISIPGYDTSNRVPGFYFALDNSKANTAAGVRRVLLIGQKLKNAPGAANVAVKDTGLSNAIASYGDGSHVALMLAAYRQTDPSGEVWLLPLDDDAGASHASATLTLNGQATEAGTLPLYVNDTLISVPVANGDTAQAVAQSIVARLNQTAGLPVTISAPAKGNDGTISLVFTAKNAGLTDNQHSLAVALLGSSGGQSVPNGLTVTTTSFTNGAQNPQLPSVFATQGSRVYDLLIHPYSDEASLTAFRDWTNNLSGRWSPMQQLYGQAITAARLTYGQATALVSKNDPHQSIMPTSDSPSHPAKWAAWLGGSIALSMRDNPALPVAGITLPALPPSGVGEFDRDQRNSLLHDGLSTFRVSDDGSVVIERIITTYTENANGLPDNSYLDIERLLTAQVCLQDMGAFVYEQCGNAILLQNGARIPAGVRAVTPDIVANTIKARYRTQCDNLWCQNPAQFNAGLSVESAGEGVLKTLMPYIFADQLWTIAGNAQFLASS</sequence>
<dbReference type="EMBL" id="BAQD01000061">
    <property type="protein sequence ID" value="GBQ08013.1"/>
    <property type="molecule type" value="Genomic_DNA"/>
</dbReference>
<dbReference type="InterPro" id="IPR035089">
    <property type="entry name" value="Phage_sheath_subtilisin"/>
</dbReference>
<evidence type="ECO:0000259" key="2">
    <source>
        <dbReference type="Pfam" id="PF04984"/>
    </source>
</evidence>
<dbReference type="Pfam" id="PF04984">
    <property type="entry name" value="Phage_sheath_1"/>
    <property type="match status" value="1"/>
</dbReference>
<organism evidence="3 4">
    <name type="scientific">Saccharibacter floricola DSM 15669</name>
    <dbReference type="NCBI Taxonomy" id="1123227"/>
    <lineage>
        <taxon>Bacteria</taxon>
        <taxon>Pseudomonadati</taxon>
        <taxon>Pseudomonadota</taxon>
        <taxon>Alphaproteobacteria</taxon>
        <taxon>Acetobacterales</taxon>
        <taxon>Acetobacteraceae</taxon>
        <taxon>Saccharibacter</taxon>
    </lineage>
</organism>
<gene>
    <name evidence="3" type="ORF">AA15669_1619</name>
</gene>
<reference evidence="3" key="1">
    <citation type="submission" date="2013-04" db="EMBL/GenBank/DDBJ databases">
        <title>The genome sequencing project of 58 acetic acid bacteria.</title>
        <authorList>
            <person name="Okamoto-Kainuma A."/>
            <person name="Ishikawa M."/>
            <person name="Umino S."/>
            <person name="Koizumi Y."/>
            <person name="Shiwa Y."/>
            <person name="Yoshikawa H."/>
            <person name="Matsutani M."/>
            <person name="Matsushita K."/>
        </authorList>
    </citation>
    <scope>NUCLEOTIDE SEQUENCE</scope>
    <source>
        <strain evidence="3">DSM 15669</strain>
    </source>
</reference>
<dbReference type="RefSeq" id="WP_018981141.1">
    <property type="nucleotide sequence ID" value="NZ_BAQD01000061.1"/>
</dbReference>
<dbReference type="Proteomes" id="UP001062901">
    <property type="component" value="Unassembled WGS sequence"/>
</dbReference>
<protein>
    <submittedName>
        <fullName evidence="3">Bacteriophage tail sheath protein</fullName>
    </submittedName>
</protein>
<evidence type="ECO:0000313" key="3">
    <source>
        <dbReference type="EMBL" id="GBQ08013.1"/>
    </source>
</evidence>